<feature type="region of interest" description="Disordered" evidence="1">
    <location>
        <begin position="96"/>
        <end position="121"/>
    </location>
</feature>
<reference evidence="2 3" key="1">
    <citation type="journal article" date="2020" name="Genomics">
        <title>Complete, high-quality genomes from long-read metagenomic sequencing of two wolf lichen thalli reveals enigmatic genome architecture.</title>
        <authorList>
            <person name="McKenzie S.K."/>
            <person name="Walston R.F."/>
            <person name="Allen J.L."/>
        </authorList>
    </citation>
    <scope>NUCLEOTIDE SEQUENCE [LARGE SCALE GENOMIC DNA]</scope>
    <source>
        <strain evidence="2">WasteWater2</strain>
    </source>
</reference>
<evidence type="ECO:0000313" key="2">
    <source>
        <dbReference type="EMBL" id="KAF6235306.1"/>
    </source>
</evidence>
<feature type="compositionally biased region" description="Polar residues" evidence="1">
    <location>
        <begin position="65"/>
        <end position="83"/>
    </location>
</feature>
<name>A0A8H6L4L2_9LECA</name>
<proteinExistence type="predicted"/>
<evidence type="ECO:0000313" key="3">
    <source>
        <dbReference type="Proteomes" id="UP000578531"/>
    </source>
</evidence>
<organism evidence="2 3">
    <name type="scientific">Letharia columbiana</name>
    <dbReference type="NCBI Taxonomy" id="112416"/>
    <lineage>
        <taxon>Eukaryota</taxon>
        <taxon>Fungi</taxon>
        <taxon>Dikarya</taxon>
        <taxon>Ascomycota</taxon>
        <taxon>Pezizomycotina</taxon>
        <taxon>Lecanoromycetes</taxon>
        <taxon>OSLEUM clade</taxon>
        <taxon>Lecanoromycetidae</taxon>
        <taxon>Lecanorales</taxon>
        <taxon>Lecanorineae</taxon>
        <taxon>Parmeliaceae</taxon>
        <taxon>Letharia</taxon>
    </lineage>
</organism>
<dbReference type="Proteomes" id="UP000578531">
    <property type="component" value="Unassembled WGS sequence"/>
</dbReference>
<sequence>MPDLKLPEATWGRPPGRTAKRKRPDPDFDIAIDTDSQVDRFKRQNIGSDTIDLTPSHRIPDVLGSQETDPTYSTSTREAQRSQLPAPLLDLLSSQPLRKPSISPSSQPTTLPSEPQSPDLPASAISELETLSADNQLDKPNDKGKAIQKWDPKVWDENEFDSDEENMSLAVTMKLANELSLLKSFLGIYRKFNIHLGDIVSGPRHKGFLFLIFSTVTRLESHTTHLRALRNEKLRGSPTPSTMELIAEKIFRKSRTRRDYLWDIMEEKVDMTNVVERAIWVKKKKAVLGDVMGGLVEYLEELGDEEGWKEREVREMGERWEKRWRVYGAMDRADLKKAGWILDVGNRDG</sequence>
<feature type="region of interest" description="Disordered" evidence="1">
    <location>
        <begin position="1"/>
        <end position="83"/>
    </location>
</feature>
<keyword evidence="3" id="KW-1185">Reference proteome</keyword>
<dbReference type="GeneID" id="59288163"/>
<dbReference type="AlphaFoldDB" id="A0A8H6L4L2"/>
<protein>
    <submittedName>
        <fullName evidence="2">Uncharacterized protein</fullName>
    </submittedName>
</protein>
<dbReference type="EMBL" id="JACCJC010000025">
    <property type="protein sequence ID" value="KAF6235306.1"/>
    <property type="molecule type" value="Genomic_DNA"/>
</dbReference>
<comment type="caution">
    <text evidence="2">The sequence shown here is derived from an EMBL/GenBank/DDBJ whole genome shotgun (WGS) entry which is preliminary data.</text>
</comment>
<dbReference type="OrthoDB" id="5411568at2759"/>
<dbReference type="RefSeq" id="XP_037164677.1">
    <property type="nucleotide sequence ID" value="XM_037308411.1"/>
</dbReference>
<accession>A0A8H6L4L2</accession>
<evidence type="ECO:0000256" key="1">
    <source>
        <dbReference type="SAM" id="MobiDB-lite"/>
    </source>
</evidence>
<feature type="compositionally biased region" description="Polar residues" evidence="1">
    <location>
        <begin position="96"/>
        <end position="116"/>
    </location>
</feature>
<gene>
    <name evidence="2" type="ORF">HO173_006502</name>
</gene>